<protein>
    <recommendedName>
        <fullName evidence="2">PqqD family protein</fullName>
    </recommendedName>
</protein>
<sequence>MALKSVRLRQGYILREYAGEFCVFDAARTDDGAVNDIPSFNQNGIFLWSLLERGIQDIEQLNALLAGQNDEDPDETMPDVHEFLARLINADIAEGA</sequence>
<evidence type="ECO:0008006" key="2">
    <source>
        <dbReference type="Google" id="ProtNLM"/>
    </source>
</evidence>
<comment type="caution">
    <text evidence="1">The sequence shown here is derived from an EMBL/GenBank/DDBJ whole genome shotgun (WGS) entry which is preliminary data.</text>
</comment>
<proteinExistence type="predicted"/>
<organism evidence="1">
    <name type="scientific">bioreactor metagenome</name>
    <dbReference type="NCBI Taxonomy" id="1076179"/>
    <lineage>
        <taxon>unclassified sequences</taxon>
        <taxon>metagenomes</taxon>
        <taxon>ecological metagenomes</taxon>
    </lineage>
</organism>
<dbReference type="InterPro" id="IPR008792">
    <property type="entry name" value="PQQD"/>
</dbReference>
<evidence type="ECO:0000313" key="1">
    <source>
        <dbReference type="EMBL" id="MPM92662.1"/>
    </source>
</evidence>
<accession>A0A645DWE9</accession>
<gene>
    <name evidence="1" type="ORF">SDC9_139797</name>
</gene>
<name>A0A645DWE9_9ZZZZ</name>
<reference evidence="1" key="1">
    <citation type="submission" date="2019-08" db="EMBL/GenBank/DDBJ databases">
        <authorList>
            <person name="Kucharzyk K."/>
            <person name="Murdoch R.W."/>
            <person name="Higgins S."/>
            <person name="Loffler F."/>
        </authorList>
    </citation>
    <scope>NUCLEOTIDE SEQUENCE</scope>
</reference>
<dbReference type="AlphaFoldDB" id="A0A645DWE9"/>
<dbReference type="EMBL" id="VSSQ01039568">
    <property type="protein sequence ID" value="MPM92662.1"/>
    <property type="molecule type" value="Genomic_DNA"/>
</dbReference>
<dbReference type="Pfam" id="PF05402">
    <property type="entry name" value="PqqD"/>
    <property type="match status" value="1"/>
</dbReference>